<reference evidence="4 5" key="1">
    <citation type="submission" date="2024-09" db="EMBL/GenBank/DDBJ databases">
        <authorList>
            <person name="Sun Q."/>
            <person name="Mori K."/>
        </authorList>
    </citation>
    <scope>NUCLEOTIDE SEQUENCE [LARGE SCALE GENOMIC DNA]</scope>
    <source>
        <strain evidence="4 5">TBRC 2205</strain>
    </source>
</reference>
<feature type="region of interest" description="Disordered" evidence="2">
    <location>
        <begin position="318"/>
        <end position="351"/>
    </location>
</feature>
<dbReference type="SUPFAM" id="SSF53756">
    <property type="entry name" value="UDP-Glycosyltransferase/glycogen phosphorylase"/>
    <property type="match status" value="1"/>
</dbReference>
<proteinExistence type="predicted"/>
<dbReference type="EMBL" id="JBHLUE010000017">
    <property type="protein sequence ID" value="MFC0566587.1"/>
    <property type="molecule type" value="Genomic_DNA"/>
</dbReference>
<evidence type="ECO:0000256" key="1">
    <source>
        <dbReference type="ARBA" id="ARBA00022679"/>
    </source>
</evidence>
<evidence type="ECO:0000313" key="4">
    <source>
        <dbReference type="EMBL" id="MFC0566587.1"/>
    </source>
</evidence>
<dbReference type="RefSeq" id="WP_377341398.1">
    <property type="nucleotide sequence ID" value="NZ_JBHLUE010000017.1"/>
</dbReference>
<evidence type="ECO:0000259" key="3">
    <source>
        <dbReference type="Pfam" id="PF00534"/>
    </source>
</evidence>
<gene>
    <name evidence="4" type="ORF">ACFFHU_20910</name>
</gene>
<protein>
    <submittedName>
        <fullName evidence="4">Glycosyltransferase</fullName>
    </submittedName>
</protein>
<sequence>MSQDVPLVDIAGSELGGAARWRIELEGYLSEHPGAADPVGFGQRITPAWLLRRDRLARDRRLVIAANNISFVTAGAERRLLLRNALHFLDRSEERLLAGMPRAFRIKIAVVRRLATRADLVVVPTSTMAERVLRRLPTLATRLVVRPHPVSPMGARRANPEAFILAPVVPGPYKNLIPQLRLLASVADRIGHPARILVTARPRDLPADLSANPRVTPVGTMPPEPLARLWRSCWAAFYPSALESFGYPLAEARVYGVPIIAPDRSQSRELAGAALRGYHPSDPHTLEAALAGSAEAPTAEPDAFDRDGYFASLLDRSRAASVDSGTGRRPATQREAVEEIRAAPSAPEVGG</sequence>
<dbReference type="Gene3D" id="3.40.50.2000">
    <property type="entry name" value="Glycogen Phosphorylase B"/>
    <property type="match status" value="1"/>
</dbReference>
<dbReference type="PANTHER" id="PTHR46401">
    <property type="entry name" value="GLYCOSYLTRANSFERASE WBBK-RELATED"/>
    <property type="match status" value="1"/>
</dbReference>
<dbReference type="Proteomes" id="UP001589894">
    <property type="component" value="Unassembled WGS sequence"/>
</dbReference>
<name>A0ABV6P260_9ACTN</name>
<dbReference type="PANTHER" id="PTHR46401:SF2">
    <property type="entry name" value="GLYCOSYLTRANSFERASE WBBK-RELATED"/>
    <property type="match status" value="1"/>
</dbReference>
<evidence type="ECO:0000256" key="2">
    <source>
        <dbReference type="SAM" id="MobiDB-lite"/>
    </source>
</evidence>
<dbReference type="InterPro" id="IPR001296">
    <property type="entry name" value="Glyco_trans_1"/>
</dbReference>
<dbReference type="Pfam" id="PF00534">
    <property type="entry name" value="Glycos_transf_1"/>
    <property type="match status" value="1"/>
</dbReference>
<accession>A0ABV6P260</accession>
<evidence type="ECO:0000313" key="5">
    <source>
        <dbReference type="Proteomes" id="UP001589894"/>
    </source>
</evidence>
<keyword evidence="5" id="KW-1185">Reference proteome</keyword>
<feature type="domain" description="Glycosyl transferase family 1" evidence="3">
    <location>
        <begin position="208"/>
        <end position="279"/>
    </location>
</feature>
<comment type="caution">
    <text evidence="4">The sequence shown here is derived from an EMBL/GenBank/DDBJ whole genome shotgun (WGS) entry which is preliminary data.</text>
</comment>
<keyword evidence="1" id="KW-0808">Transferase</keyword>
<organism evidence="4 5">
    <name type="scientific">Plantactinospora siamensis</name>
    <dbReference type="NCBI Taxonomy" id="555372"/>
    <lineage>
        <taxon>Bacteria</taxon>
        <taxon>Bacillati</taxon>
        <taxon>Actinomycetota</taxon>
        <taxon>Actinomycetes</taxon>
        <taxon>Micromonosporales</taxon>
        <taxon>Micromonosporaceae</taxon>
        <taxon>Plantactinospora</taxon>
    </lineage>
</organism>